<evidence type="ECO:0000256" key="7">
    <source>
        <dbReference type="ARBA" id="ARBA00022490"/>
    </source>
</evidence>
<evidence type="ECO:0000256" key="10">
    <source>
        <dbReference type="ARBA" id="ARBA00022605"/>
    </source>
</evidence>
<comment type="catalytic activity">
    <reaction evidence="14">
        <text>L-citrulline + L-aspartate + ATP = 2-(N(omega)-L-arginino)succinate + AMP + diphosphate + H(+)</text>
        <dbReference type="Rhea" id="RHEA:10932"/>
        <dbReference type="ChEBI" id="CHEBI:15378"/>
        <dbReference type="ChEBI" id="CHEBI:29991"/>
        <dbReference type="ChEBI" id="CHEBI:30616"/>
        <dbReference type="ChEBI" id="CHEBI:33019"/>
        <dbReference type="ChEBI" id="CHEBI:57472"/>
        <dbReference type="ChEBI" id="CHEBI:57743"/>
        <dbReference type="ChEBI" id="CHEBI:456215"/>
        <dbReference type="EC" id="6.3.4.5"/>
    </reaction>
</comment>
<dbReference type="InterPro" id="IPR048267">
    <property type="entry name" value="Arginosuc_syn_N"/>
</dbReference>
<dbReference type="PANTHER" id="PTHR11587">
    <property type="entry name" value="ARGININOSUCCINATE SYNTHASE"/>
    <property type="match status" value="1"/>
</dbReference>
<dbReference type="InterPro" id="IPR024074">
    <property type="entry name" value="AS_cat/multimer_dom_body"/>
</dbReference>
<dbReference type="InterPro" id="IPR023434">
    <property type="entry name" value="Arginosuc_synth_type_1_subfam"/>
</dbReference>
<evidence type="ECO:0000256" key="2">
    <source>
        <dbReference type="ARBA" id="ARBA00004967"/>
    </source>
</evidence>
<dbReference type="GO" id="GO:0000050">
    <property type="term" value="P:urea cycle"/>
    <property type="evidence" value="ECO:0007669"/>
    <property type="project" value="TreeGrafter"/>
</dbReference>
<dbReference type="STRING" id="1458426.SMCB_0520"/>
<dbReference type="GO" id="GO:0005737">
    <property type="term" value="C:cytoplasm"/>
    <property type="evidence" value="ECO:0007669"/>
    <property type="project" value="UniProtKB-SubCell"/>
</dbReference>
<organism evidence="17 18">
    <name type="scientific">Serpentinimonas maccroryi</name>
    <dbReference type="NCBI Taxonomy" id="1458426"/>
    <lineage>
        <taxon>Bacteria</taxon>
        <taxon>Pseudomonadati</taxon>
        <taxon>Pseudomonadota</taxon>
        <taxon>Betaproteobacteria</taxon>
        <taxon>Burkholderiales</taxon>
        <taxon>Comamonadaceae</taxon>
        <taxon>Serpentinimonas</taxon>
    </lineage>
</organism>
<evidence type="ECO:0000256" key="9">
    <source>
        <dbReference type="ARBA" id="ARBA00022598"/>
    </source>
</evidence>
<dbReference type="EC" id="6.3.4.5" evidence="5"/>
<dbReference type="AlphaFoldDB" id="A0A060NT90"/>
<dbReference type="Gene3D" id="3.40.50.620">
    <property type="entry name" value="HUPs"/>
    <property type="match status" value="1"/>
</dbReference>
<dbReference type="NCBIfam" id="TIGR00032">
    <property type="entry name" value="argG"/>
    <property type="match status" value="1"/>
</dbReference>
<feature type="domain" description="Arginosuccinate synthase-like N-terminal" evidence="15">
    <location>
        <begin position="13"/>
        <end position="160"/>
    </location>
</feature>
<proteinExistence type="inferred from homology"/>
<evidence type="ECO:0000256" key="3">
    <source>
        <dbReference type="ARBA" id="ARBA00009088"/>
    </source>
</evidence>
<dbReference type="InterPro" id="IPR014729">
    <property type="entry name" value="Rossmann-like_a/b/a_fold"/>
</dbReference>
<keyword evidence="11" id="KW-0547">Nucleotide-binding</keyword>
<dbReference type="GO" id="GO:0004055">
    <property type="term" value="F:argininosuccinate synthase activity"/>
    <property type="evidence" value="ECO:0007669"/>
    <property type="project" value="UniProtKB-EC"/>
</dbReference>
<dbReference type="SUPFAM" id="SSF52402">
    <property type="entry name" value="Adenine nucleotide alpha hydrolases-like"/>
    <property type="match status" value="1"/>
</dbReference>
<name>A0A060NT90_9BURK</name>
<keyword evidence="18" id="KW-1185">Reference proteome</keyword>
<evidence type="ECO:0000256" key="4">
    <source>
        <dbReference type="ARBA" id="ARBA00011881"/>
    </source>
</evidence>
<dbReference type="InterPro" id="IPR024073">
    <property type="entry name" value="AS_multimer_C_tail"/>
</dbReference>
<reference evidence="17 18" key="1">
    <citation type="journal article" date="2014" name="Nat. Commun.">
        <title>Physiological and genomic features of highly alkaliphilic hydrogen-utilizing Betaproteobacteria from a continental serpentinizing site.</title>
        <authorList>
            <person name="Suzuki S."/>
            <person name="Kuenen J.G."/>
            <person name="Schipper K."/>
            <person name="van der Velde S."/>
            <person name="Ishii S."/>
            <person name="Wu A."/>
            <person name="Sorokin D.Y."/>
            <person name="Tenney A."/>
            <person name="Meng X.Y."/>
            <person name="Morrill P.L."/>
            <person name="Kamagata Y."/>
            <person name="Muyzer G."/>
            <person name="Nealson K.H."/>
        </authorList>
    </citation>
    <scope>NUCLEOTIDE SEQUENCE [LARGE SCALE GENOMIC DNA]</scope>
    <source>
        <strain evidence="17 18">B1</strain>
    </source>
</reference>
<feature type="domain" description="Arginosuccinate synthase C-terminal" evidence="16">
    <location>
        <begin position="191"/>
        <end position="408"/>
    </location>
</feature>
<dbReference type="GO" id="GO:0042803">
    <property type="term" value="F:protein homodimerization activity"/>
    <property type="evidence" value="ECO:0007669"/>
    <property type="project" value="InterPro"/>
</dbReference>
<evidence type="ECO:0000256" key="11">
    <source>
        <dbReference type="ARBA" id="ARBA00022741"/>
    </source>
</evidence>
<dbReference type="KEGG" id="cbab:SMCB_0520"/>
<evidence type="ECO:0000313" key="17">
    <source>
        <dbReference type="EMBL" id="BAO82748.1"/>
    </source>
</evidence>
<dbReference type="GO" id="GO:0006526">
    <property type="term" value="P:L-arginine biosynthetic process"/>
    <property type="evidence" value="ECO:0007669"/>
    <property type="project" value="UniProtKB-UniPathway"/>
</dbReference>
<dbReference type="NCBIfam" id="NF003779">
    <property type="entry name" value="PRK05370.1"/>
    <property type="match status" value="1"/>
</dbReference>
<evidence type="ECO:0000256" key="8">
    <source>
        <dbReference type="ARBA" id="ARBA00022571"/>
    </source>
</evidence>
<dbReference type="InterPro" id="IPR001518">
    <property type="entry name" value="Arginosuc_synth"/>
</dbReference>
<dbReference type="UniPathway" id="UPA00068">
    <property type="reaction ID" value="UER00113"/>
</dbReference>
<dbReference type="GO" id="GO:0000053">
    <property type="term" value="P:argininosuccinate metabolic process"/>
    <property type="evidence" value="ECO:0007669"/>
    <property type="project" value="TreeGrafter"/>
</dbReference>
<dbReference type="EMBL" id="AP014569">
    <property type="protein sequence ID" value="BAO82748.1"/>
    <property type="molecule type" value="Genomic_DNA"/>
</dbReference>
<dbReference type="Proteomes" id="UP000066014">
    <property type="component" value="Chromosome"/>
</dbReference>
<evidence type="ECO:0000259" key="15">
    <source>
        <dbReference type="Pfam" id="PF00764"/>
    </source>
</evidence>
<dbReference type="PROSITE" id="PS00565">
    <property type="entry name" value="ARGININOSUCCIN_SYN_2"/>
    <property type="match status" value="1"/>
</dbReference>
<sequence length="442" mass="48572">MPTILQNLPVGLKVGIAFSGGLDTSAALLWMKLNGALPYAYTAHLGQPDESDYDAIPRKALGYGALAARLIDCRPQLVAEGLAALQAGAFHISTAGNTYFNTTPLGRAVTGTLLVAAMRADEVHIWGDGSTFKGNDIERFYRYGLLTNPALKIYKPWLDQRFIDELGGRTEMSQFLIAHGFDYKMSVEKAYSTDSNLLGATHEAKDLEHLSSGVRIVNPIMGVPFWREDCAIKAEEVTVAFEEGVPVALNGQRFESLVALFEQANAIGGRHGLGMSDQIENRIIEAKSRGIYEAPGMALLHIAYERLLSGIHNEDTIEQYRDNGRKLGRLLYQGRWFDPQAIMLREAAQRWVARAITGSVTLELRRGNDYSILDTASPNLSYAPERLSMEKVEDAAFGPSDRIGQLTMRNLDIADTRAKLGIYANSGLLALGQGTDFMRLGR</sequence>
<comment type="subcellular location">
    <subcellularLocation>
        <location evidence="1">Cytoplasm</location>
    </subcellularLocation>
</comment>
<keyword evidence="12" id="KW-0067">ATP-binding</keyword>
<dbReference type="InterPro" id="IPR018223">
    <property type="entry name" value="Arginosuc_synth_CS"/>
</dbReference>
<keyword evidence="7" id="KW-0963">Cytoplasm</keyword>
<comment type="pathway">
    <text evidence="2">Amino-acid biosynthesis; L-arginine biosynthesis; L-arginine from L-ornithine and carbamoyl phosphate: step 2/3.</text>
</comment>
<dbReference type="Gene3D" id="3.90.1260.10">
    <property type="entry name" value="Argininosuccinate synthetase, chain A, domain 2"/>
    <property type="match status" value="1"/>
</dbReference>
<evidence type="ECO:0000256" key="5">
    <source>
        <dbReference type="ARBA" id="ARBA00012286"/>
    </source>
</evidence>
<evidence type="ECO:0000256" key="13">
    <source>
        <dbReference type="ARBA" id="ARBA00029916"/>
    </source>
</evidence>
<dbReference type="InterPro" id="IPR048268">
    <property type="entry name" value="Arginosuc_syn_C"/>
</dbReference>
<protein>
    <recommendedName>
        <fullName evidence="6">Argininosuccinate synthase</fullName>
        <ecNumber evidence="5">6.3.4.5</ecNumber>
    </recommendedName>
    <alternativeName>
        <fullName evidence="13">Citrulline--aspartate ligase</fullName>
    </alternativeName>
</protein>
<keyword evidence="10" id="KW-0028">Amino-acid biosynthesis</keyword>
<keyword evidence="9" id="KW-0436">Ligase</keyword>
<evidence type="ECO:0000256" key="6">
    <source>
        <dbReference type="ARBA" id="ARBA00014810"/>
    </source>
</evidence>
<keyword evidence="8" id="KW-0055">Arginine biosynthesis</keyword>
<dbReference type="Pfam" id="PF00764">
    <property type="entry name" value="Arginosuc_synth"/>
    <property type="match status" value="1"/>
</dbReference>
<dbReference type="HOGENOM" id="CLU_032784_4_1_4"/>
<comment type="subunit">
    <text evidence="4">Homotetramer.</text>
</comment>
<evidence type="ECO:0000256" key="14">
    <source>
        <dbReference type="ARBA" id="ARBA00049077"/>
    </source>
</evidence>
<dbReference type="PROSITE" id="PS00564">
    <property type="entry name" value="ARGININOSUCCIN_SYN_1"/>
    <property type="match status" value="1"/>
</dbReference>
<dbReference type="GO" id="GO:0005524">
    <property type="term" value="F:ATP binding"/>
    <property type="evidence" value="ECO:0007669"/>
    <property type="project" value="UniProtKB-KW"/>
</dbReference>
<accession>A0A060NT90</accession>
<dbReference type="OrthoDB" id="9801641at2"/>
<dbReference type="CDD" id="cd01999">
    <property type="entry name" value="ASS"/>
    <property type="match status" value="1"/>
</dbReference>
<dbReference type="Pfam" id="PF20979">
    <property type="entry name" value="Arginosuc_syn_C"/>
    <property type="match status" value="1"/>
</dbReference>
<dbReference type="RefSeq" id="WP_045534856.1">
    <property type="nucleotide sequence ID" value="NZ_AP014569.1"/>
</dbReference>
<evidence type="ECO:0000313" key="18">
    <source>
        <dbReference type="Proteomes" id="UP000066014"/>
    </source>
</evidence>
<dbReference type="PANTHER" id="PTHR11587:SF2">
    <property type="entry name" value="ARGININOSUCCINATE SYNTHASE"/>
    <property type="match status" value="1"/>
</dbReference>
<comment type="similarity">
    <text evidence="3">Belongs to the argininosuccinate synthase family. Type 2 subfamily.</text>
</comment>
<dbReference type="Gene3D" id="1.10.287.400">
    <property type="match status" value="1"/>
</dbReference>
<evidence type="ECO:0000256" key="12">
    <source>
        <dbReference type="ARBA" id="ARBA00022840"/>
    </source>
</evidence>
<evidence type="ECO:0000256" key="1">
    <source>
        <dbReference type="ARBA" id="ARBA00004496"/>
    </source>
</evidence>
<evidence type="ECO:0000259" key="16">
    <source>
        <dbReference type="Pfam" id="PF20979"/>
    </source>
</evidence>
<gene>
    <name evidence="17" type="ORF">SMCB_0520</name>
</gene>
<dbReference type="SUPFAM" id="SSF69864">
    <property type="entry name" value="Argininosuccinate synthetase, C-terminal domain"/>
    <property type="match status" value="1"/>
</dbReference>